<gene>
    <name evidence="1" type="ORF">g.1177</name>
</gene>
<dbReference type="InterPro" id="IPR043502">
    <property type="entry name" value="DNA/RNA_pol_sf"/>
</dbReference>
<dbReference type="AlphaFoldDB" id="A0A2S2R0A9"/>
<dbReference type="PANTHER" id="PTHR31511">
    <property type="entry name" value="PROTEIN CBG23764"/>
    <property type="match status" value="1"/>
</dbReference>
<organism evidence="1">
    <name type="scientific">Sipha flava</name>
    <name type="common">yellow sugarcane aphid</name>
    <dbReference type="NCBI Taxonomy" id="143950"/>
    <lineage>
        <taxon>Eukaryota</taxon>
        <taxon>Metazoa</taxon>
        <taxon>Ecdysozoa</taxon>
        <taxon>Arthropoda</taxon>
        <taxon>Hexapoda</taxon>
        <taxon>Insecta</taxon>
        <taxon>Pterygota</taxon>
        <taxon>Neoptera</taxon>
        <taxon>Paraneoptera</taxon>
        <taxon>Hemiptera</taxon>
        <taxon>Sternorrhyncha</taxon>
        <taxon>Aphidomorpha</taxon>
        <taxon>Aphidoidea</taxon>
        <taxon>Aphididae</taxon>
        <taxon>Sipha</taxon>
    </lineage>
</organism>
<name>A0A2S2R0A9_9HEMI</name>
<evidence type="ECO:0008006" key="2">
    <source>
        <dbReference type="Google" id="ProtNLM"/>
    </source>
</evidence>
<reference evidence="1" key="1">
    <citation type="submission" date="2018-04" db="EMBL/GenBank/DDBJ databases">
        <title>Transcriptome assembly of Sipha flava.</title>
        <authorList>
            <person name="Scully E.D."/>
            <person name="Geib S.M."/>
            <person name="Palmer N.A."/>
            <person name="Koch K."/>
            <person name="Bradshaw J."/>
            <person name="Heng-Moss T."/>
            <person name="Sarath G."/>
        </authorList>
    </citation>
    <scope>NUCLEOTIDE SEQUENCE</scope>
</reference>
<sequence length="188" mass="22248">MELHDSGICVELHAQKKRVKLELLTDYDMHLFIEKGLRGGMTQCSVRYSKANNKYMDEKFNKNKKSVYSQYLDANNLYEWAMSQYLPSGGFKWLYPSIITDILNLDVNSPRGYIFEVDLTYPQELHDKHSDFPLAPENQFDGVKLPKLTLNLYYKKEYVVHYITLQEYIRDCLRVEEIHKILEFDQSS</sequence>
<protein>
    <recommendedName>
        <fullName evidence="2">DNA-directed DNA polymerase</fullName>
    </recommendedName>
</protein>
<dbReference type="EMBL" id="GGMS01014151">
    <property type="protein sequence ID" value="MBY83354.1"/>
    <property type="molecule type" value="Transcribed_RNA"/>
</dbReference>
<proteinExistence type="predicted"/>
<dbReference type="SUPFAM" id="SSF56672">
    <property type="entry name" value="DNA/RNA polymerases"/>
    <property type="match status" value="1"/>
</dbReference>
<dbReference type="PANTHER" id="PTHR31511:SF12">
    <property type="entry name" value="RHO TERMINATION FACTOR N-TERMINAL DOMAIN-CONTAINING PROTEIN"/>
    <property type="match status" value="1"/>
</dbReference>
<evidence type="ECO:0000313" key="1">
    <source>
        <dbReference type="EMBL" id="MBY83354.1"/>
    </source>
</evidence>
<dbReference type="OrthoDB" id="6622531at2759"/>
<dbReference type="GO" id="GO:0071897">
    <property type="term" value="P:DNA biosynthetic process"/>
    <property type="evidence" value="ECO:0007669"/>
    <property type="project" value="UniProtKB-ARBA"/>
</dbReference>
<accession>A0A2S2R0A9</accession>